<evidence type="ECO:0000256" key="12">
    <source>
        <dbReference type="ARBA" id="ARBA00026121"/>
    </source>
</evidence>
<dbReference type="AlphaFoldDB" id="A0A366HAV2"/>
<dbReference type="GO" id="GO:0016020">
    <property type="term" value="C:membrane"/>
    <property type="evidence" value="ECO:0007669"/>
    <property type="project" value="UniProtKB-SubCell"/>
</dbReference>
<dbReference type="CDD" id="cd05936">
    <property type="entry name" value="FC-FACS_FadD_like"/>
    <property type="match status" value="1"/>
</dbReference>
<evidence type="ECO:0000256" key="2">
    <source>
        <dbReference type="ARBA" id="ARBA00004170"/>
    </source>
</evidence>
<dbReference type="InterPro" id="IPR045851">
    <property type="entry name" value="AMP-bd_C_sf"/>
</dbReference>
<accession>A0A366HAV2</accession>
<comment type="caution">
    <text evidence="17">The sequence shown here is derived from an EMBL/GenBank/DDBJ whole genome shotgun (WGS) entry which is preliminary data.</text>
</comment>
<dbReference type="FunFam" id="3.30.300.30:FF:000006">
    <property type="entry name" value="Long-chain-fatty-acid--CoA ligase FadD"/>
    <property type="match status" value="1"/>
</dbReference>
<comment type="similarity">
    <text evidence="4">Belongs to the ATP-dependent AMP-binding enzyme family.</text>
</comment>
<keyword evidence="6" id="KW-0547">Nucleotide-binding</keyword>
<comment type="pathway">
    <text evidence="3">Lipid metabolism; fatty acid beta-oxidation.</text>
</comment>
<evidence type="ECO:0000256" key="8">
    <source>
        <dbReference type="ARBA" id="ARBA00022840"/>
    </source>
</evidence>
<dbReference type="Gene3D" id="3.40.50.12780">
    <property type="entry name" value="N-terminal domain of ligase-like"/>
    <property type="match status" value="1"/>
</dbReference>
<evidence type="ECO:0000256" key="11">
    <source>
        <dbReference type="ARBA" id="ARBA00023136"/>
    </source>
</evidence>
<dbReference type="PANTHER" id="PTHR43767">
    <property type="entry name" value="LONG-CHAIN-FATTY-ACID--COA LIGASE"/>
    <property type="match status" value="1"/>
</dbReference>
<sequence length="557" mass="60487">MQKPWLSHYPDGVPAQIDPDRYGSLVDLIDQACATHVDKRALVFMGRSLAYADLDRHANAVAGWIQAQGLAAGSRVALMMPNAMAYMVALVGVLRAGMVVVNVNPMYTAPELEHQLRDCDADAIFIFESFAATLAQVPAAVRPRHTVLVSVGDLLGFKGRVLDFAVRYIKRMIPPYRLDSCLRFGEVLRQGALQRFVKPNISGDDIAVLQYTGGTTGLPKGAMLTHRNLVANVLQVQAVARPVLGEKQGQGMVILTALPLYHIFALTVCGLFAAHAGMCSVLIADPRKLATIIAAWRRDPVNIFPSVNTLFNGLVNHPAFSSLDFSALRLCFGGGSAVQLAVAQKWQKVTGLPIIEGYGLTETSPVALVNPTNATEYSGDIGFPLPSTDALVLGEQDRPMPAGEAGELVLRGPQVMKGYWQQPAETAAAFTADGYFRTGDIGVMSAQGRVRIIDRKKDMILVSGFNVYPTEIEQVVAQHPGVLECVALGLPSEQTGEMVKLYVVKKDPGLTEQDLRDWCAKSLTGYKRPHVIEFRSSLPKSNAGKLLRRVLRDEAMQ</sequence>
<dbReference type="EMBL" id="QNRQ01000006">
    <property type="protein sequence ID" value="RBP38742.1"/>
    <property type="molecule type" value="Genomic_DNA"/>
</dbReference>
<dbReference type="InterPro" id="IPR025110">
    <property type="entry name" value="AMP-bd_C"/>
</dbReference>
<evidence type="ECO:0000256" key="3">
    <source>
        <dbReference type="ARBA" id="ARBA00005005"/>
    </source>
</evidence>
<evidence type="ECO:0000256" key="10">
    <source>
        <dbReference type="ARBA" id="ARBA00023098"/>
    </source>
</evidence>
<feature type="domain" description="AMP-binding enzyme C-terminal" evidence="16">
    <location>
        <begin position="471"/>
        <end position="545"/>
    </location>
</feature>
<organism evidence="17 18">
    <name type="scientific">Eoetvoesiella caeni</name>
    <dbReference type="NCBI Taxonomy" id="645616"/>
    <lineage>
        <taxon>Bacteria</taxon>
        <taxon>Pseudomonadati</taxon>
        <taxon>Pseudomonadota</taxon>
        <taxon>Betaproteobacteria</taxon>
        <taxon>Burkholderiales</taxon>
        <taxon>Alcaligenaceae</taxon>
        <taxon>Eoetvoesiella</taxon>
    </lineage>
</organism>
<dbReference type="Pfam" id="PF13193">
    <property type="entry name" value="AMP-binding_C"/>
    <property type="match status" value="1"/>
</dbReference>
<dbReference type="InterPro" id="IPR050237">
    <property type="entry name" value="ATP-dep_AMP-bd_enzyme"/>
</dbReference>
<feature type="domain" description="AMP-dependent synthetase/ligase" evidence="15">
    <location>
        <begin position="30"/>
        <end position="420"/>
    </location>
</feature>
<evidence type="ECO:0000256" key="1">
    <source>
        <dbReference type="ARBA" id="ARBA00001946"/>
    </source>
</evidence>
<gene>
    <name evidence="17" type="ORF">DFR37_10632</name>
</gene>
<dbReference type="InterPro" id="IPR020845">
    <property type="entry name" value="AMP-binding_CS"/>
</dbReference>
<evidence type="ECO:0000256" key="5">
    <source>
        <dbReference type="ARBA" id="ARBA00022598"/>
    </source>
</evidence>
<keyword evidence="9" id="KW-0460">Magnesium</keyword>
<keyword evidence="7" id="KW-0276">Fatty acid metabolism</keyword>
<dbReference type="GO" id="GO:0004467">
    <property type="term" value="F:long-chain fatty acid-CoA ligase activity"/>
    <property type="evidence" value="ECO:0007669"/>
    <property type="project" value="UniProtKB-EC"/>
</dbReference>
<evidence type="ECO:0000256" key="4">
    <source>
        <dbReference type="ARBA" id="ARBA00006432"/>
    </source>
</evidence>
<keyword evidence="18" id="KW-1185">Reference proteome</keyword>
<reference evidence="17 18" key="1">
    <citation type="submission" date="2018-06" db="EMBL/GenBank/DDBJ databases">
        <title>Genomic Encyclopedia of Type Strains, Phase IV (KMG-IV): sequencing the most valuable type-strain genomes for metagenomic binning, comparative biology and taxonomic classification.</title>
        <authorList>
            <person name="Goeker M."/>
        </authorList>
    </citation>
    <scope>NUCLEOTIDE SEQUENCE [LARGE SCALE GENOMIC DNA]</scope>
    <source>
        <strain evidence="17 18">DSM 25520</strain>
    </source>
</reference>
<dbReference type="GO" id="GO:0005524">
    <property type="term" value="F:ATP binding"/>
    <property type="evidence" value="ECO:0007669"/>
    <property type="project" value="UniProtKB-KW"/>
</dbReference>
<comment type="cofactor">
    <cofactor evidence="1">
        <name>Mg(2+)</name>
        <dbReference type="ChEBI" id="CHEBI:18420"/>
    </cofactor>
</comment>
<protein>
    <recommendedName>
        <fullName evidence="13">Long-chain-fatty-acid--CoA ligase</fullName>
        <ecNumber evidence="12">6.2.1.3</ecNumber>
    </recommendedName>
    <alternativeName>
        <fullName evidence="14">Long-chain acyl-CoA synthetase</fullName>
    </alternativeName>
</protein>
<name>A0A366HAV2_9BURK</name>
<evidence type="ECO:0000256" key="13">
    <source>
        <dbReference type="ARBA" id="ARBA00039545"/>
    </source>
</evidence>
<dbReference type="OrthoDB" id="9766486at2"/>
<keyword evidence="8" id="KW-0067">ATP-binding</keyword>
<dbReference type="Pfam" id="PF00501">
    <property type="entry name" value="AMP-binding"/>
    <property type="match status" value="1"/>
</dbReference>
<dbReference type="PROSITE" id="PS00455">
    <property type="entry name" value="AMP_BINDING"/>
    <property type="match status" value="1"/>
</dbReference>
<dbReference type="SUPFAM" id="SSF56801">
    <property type="entry name" value="Acetyl-CoA synthetase-like"/>
    <property type="match status" value="1"/>
</dbReference>
<dbReference type="Gene3D" id="3.30.300.30">
    <property type="match status" value="1"/>
</dbReference>
<keyword evidence="5" id="KW-0436">Ligase</keyword>
<evidence type="ECO:0000256" key="9">
    <source>
        <dbReference type="ARBA" id="ARBA00022842"/>
    </source>
</evidence>
<dbReference type="InterPro" id="IPR042099">
    <property type="entry name" value="ANL_N_sf"/>
</dbReference>
<evidence type="ECO:0000313" key="17">
    <source>
        <dbReference type="EMBL" id="RBP38742.1"/>
    </source>
</evidence>
<dbReference type="PANTHER" id="PTHR43767:SF8">
    <property type="entry name" value="LONG-CHAIN-FATTY-ACID--COA LIGASE"/>
    <property type="match status" value="1"/>
</dbReference>
<evidence type="ECO:0000256" key="14">
    <source>
        <dbReference type="ARBA" id="ARBA00042773"/>
    </source>
</evidence>
<dbReference type="RefSeq" id="WP_113933526.1">
    <property type="nucleotide sequence ID" value="NZ_JACCEU010000007.1"/>
</dbReference>
<evidence type="ECO:0000313" key="18">
    <source>
        <dbReference type="Proteomes" id="UP000253628"/>
    </source>
</evidence>
<evidence type="ECO:0000256" key="7">
    <source>
        <dbReference type="ARBA" id="ARBA00022832"/>
    </source>
</evidence>
<proteinExistence type="inferred from homology"/>
<dbReference type="FunFam" id="3.40.50.12780:FF:000003">
    <property type="entry name" value="Long-chain-fatty-acid--CoA ligase FadD"/>
    <property type="match status" value="1"/>
</dbReference>
<dbReference type="Proteomes" id="UP000253628">
    <property type="component" value="Unassembled WGS sequence"/>
</dbReference>
<keyword evidence="10" id="KW-0443">Lipid metabolism</keyword>
<evidence type="ECO:0000259" key="15">
    <source>
        <dbReference type="Pfam" id="PF00501"/>
    </source>
</evidence>
<comment type="subcellular location">
    <subcellularLocation>
        <location evidence="2">Membrane</location>
        <topology evidence="2">Peripheral membrane protein</topology>
    </subcellularLocation>
</comment>
<evidence type="ECO:0000256" key="6">
    <source>
        <dbReference type="ARBA" id="ARBA00022741"/>
    </source>
</evidence>
<keyword evidence="11" id="KW-0472">Membrane</keyword>
<dbReference type="InterPro" id="IPR000873">
    <property type="entry name" value="AMP-dep_synth/lig_dom"/>
</dbReference>
<dbReference type="EC" id="6.2.1.3" evidence="12"/>
<evidence type="ECO:0000259" key="16">
    <source>
        <dbReference type="Pfam" id="PF13193"/>
    </source>
</evidence>